<evidence type="ECO:0000256" key="5">
    <source>
        <dbReference type="ARBA" id="ARBA00022630"/>
    </source>
</evidence>
<dbReference type="GO" id="GO:0016041">
    <property type="term" value="F:glutamate synthase (ferredoxin) activity"/>
    <property type="evidence" value="ECO:0007669"/>
    <property type="project" value="UniProtKB-EC"/>
</dbReference>
<organism evidence="17 18">
    <name type="scientific">Petrolisthes cinctipes</name>
    <name type="common">Flat porcelain crab</name>
    <dbReference type="NCBI Taxonomy" id="88211"/>
    <lineage>
        <taxon>Eukaryota</taxon>
        <taxon>Metazoa</taxon>
        <taxon>Ecdysozoa</taxon>
        <taxon>Arthropoda</taxon>
        <taxon>Crustacea</taxon>
        <taxon>Multicrustacea</taxon>
        <taxon>Malacostraca</taxon>
        <taxon>Eumalacostraca</taxon>
        <taxon>Eucarida</taxon>
        <taxon>Decapoda</taxon>
        <taxon>Pleocyemata</taxon>
        <taxon>Anomura</taxon>
        <taxon>Galatheoidea</taxon>
        <taxon>Porcellanidae</taxon>
        <taxon>Petrolisthes</taxon>
    </lineage>
</organism>
<evidence type="ECO:0000256" key="4">
    <source>
        <dbReference type="ARBA" id="ARBA00022605"/>
    </source>
</evidence>
<evidence type="ECO:0000256" key="14">
    <source>
        <dbReference type="ARBA" id="ARBA00037928"/>
    </source>
</evidence>
<accession>A0AAE1FN61</accession>
<evidence type="ECO:0000259" key="16">
    <source>
        <dbReference type="PROSITE" id="PS51278"/>
    </source>
</evidence>
<comment type="caution">
    <text evidence="17">The sequence shown here is derived from an EMBL/GenBank/DDBJ whole genome shotgun (WGS) entry which is preliminary data.</text>
</comment>
<evidence type="ECO:0000256" key="10">
    <source>
        <dbReference type="ARBA" id="ARBA00023004"/>
    </source>
</evidence>
<keyword evidence="13" id="KW-0003">3Fe-4S</keyword>
<dbReference type="GO" id="GO:0006537">
    <property type="term" value="P:glutamate biosynthetic process"/>
    <property type="evidence" value="ECO:0007669"/>
    <property type="project" value="UniProtKB-KW"/>
</dbReference>
<sequence length="929" mass="103480">MFVGNLPYFIPAPPSLTAGYPTSAFASIYKGGMTEEWEYPQAQGLYNPALETAACGVGFIVNIDGIASTKIIRDAEKLASRMKHRGACSCDNDTGDGAGLMAAIPHNFYSALLQDEAGVTLPSPGRYATGIFFLDPTHREESEQLFDDFTASHGLKVLCWRNVPTDRSQLGDVARGSEPLMRQVFVGAPDDCNDATFMRKVWVLRKQATHKLLRPGARFYICSLSTTTIVYKGQLTSDQLWTYFKDLMSPDFSTYMALVHTRFSTNTFPSWERAHPLRLLAHNGEINTLRGNVNLMKAREGVMKSAEYGDTLSQLYPVVEPNLSDSGAVDCCLEFLVMAGGRTLPEAIMTMVPEAWQNDTLMNEEKRDFYRWAACAMEPWDGPALMTFTDGRYIGAILDRNGLRPSRYYVTKDRVLVMASEVGVYDTEPENILQKGRLKPGRMLLVDTVEKVVTKDEELKLQIARSRPHSQWIKEQISMQNLYEAHEGDLASEPSLSSEHMNGVVVDNENAAMMRTFGGDRRLVMFGYTIETLNMLLLPMVTTQKEALGSMGNDAPLACLSEFQPLLYDYFKQLFAQVTNPPIDPFREKIVMSLACPIGPEGNILEPNAKQCHRLFLENPIIALSDLEVIKATKHCGWHTCVIDITYPTCEGVQGLVPAIDRIAAEACQAAKDGYQLLVLSDKQASPDRMAVSALMALGATHHFLIEERQRMKVGLILETGEAREVHHMCVLLGYGADAICPYLVFETMKTLRAEGVLPNTFSDKDIYKNYIAAMERGLSKVMAKMGISTLQSYKGAQIFEAVGISEEIIDKCFKGTASRIGGVTFETLGKEMVERHQLSYGNRECDTLVLRNPGFYHWRSGGEKHINDPVSIANLQDASRTKNKSQYDKFKESTMESIEACTLRGQLELVKLENPINLSEVSALVLHI</sequence>
<feature type="domain" description="Glutamine amidotransferase type-2" evidence="16">
    <location>
        <begin position="55"/>
        <end position="449"/>
    </location>
</feature>
<evidence type="ECO:0000256" key="12">
    <source>
        <dbReference type="ARBA" id="ARBA00023164"/>
    </source>
</evidence>
<evidence type="ECO:0000256" key="2">
    <source>
        <dbReference type="ARBA" id="ARBA00001927"/>
    </source>
</evidence>
<keyword evidence="18" id="KW-1185">Reference proteome</keyword>
<comment type="pathway">
    <text evidence="14">Amino-acid biosynthesis; L-glutamate biosynthesis via GLT pathway; L-glutamate from 2-oxoglutarate and L-glutamine (ferredoxin route): step 1/1.</text>
</comment>
<comment type="similarity">
    <text evidence="3">Belongs to the glutamate synthase family.</text>
</comment>
<keyword evidence="4" id="KW-0028">Amino-acid biosynthesis</keyword>
<keyword evidence="11" id="KW-0411">Iron-sulfur</keyword>
<evidence type="ECO:0000256" key="11">
    <source>
        <dbReference type="ARBA" id="ARBA00023014"/>
    </source>
</evidence>
<keyword evidence="5" id="KW-0285">Flavoprotein</keyword>
<keyword evidence="6" id="KW-0288">FMN</keyword>
<keyword evidence="10" id="KW-0408">Iron</keyword>
<dbReference type="Pfam" id="PF04898">
    <property type="entry name" value="Glu_syn_central"/>
    <property type="match status" value="1"/>
</dbReference>
<comment type="cofactor">
    <cofactor evidence="1">
        <name>FMN</name>
        <dbReference type="ChEBI" id="CHEBI:58210"/>
    </cofactor>
</comment>
<dbReference type="Pfam" id="PF00310">
    <property type="entry name" value="GATase_2"/>
    <property type="match status" value="1"/>
</dbReference>
<evidence type="ECO:0000313" key="18">
    <source>
        <dbReference type="Proteomes" id="UP001286313"/>
    </source>
</evidence>
<dbReference type="Gene3D" id="3.20.20.70">
    <property type="entry name" value="Aldolase class I"/>
    <property type="match status" value="2"/>
</dbReference>
<dbReference type="EMBL" id="JAWQEG010001699">
    <property type="protein sequence ID" value="KAK3877290.1"/>
    <property type="molecule type" value="Genomic_DNA"/>
</dbReference>
<dbReference type="PANTHER" id="PTHR11938:SF133">
    <property type="entry name" value="GLUTAMATE SYNTHASE (NADH)"/>
    <property type="match status" value="1"/>
</dbReference>
<dbReference type="PANTHER" id="PTHR11938">
    <property type="entry name" value="FAD NADPH DEHYDROGENASE/OXIDOREDUCTASE"/>
    <property type="match status" value="1"/>
</dbReference>
<keyword evidence="12" id="KW-0314">Glutamate biosynthesis</keyword>
<dbReference type="GO" id="GO:0051538">
    <property type="term" value="F:3 iron, 4 sulfur cluster binding"/>
    <property type="evidence" value="ECO:0007669"/>
    <property type="project" value="UniProtKB-KW"/>
</dbReference>
<comment type="cofactor">
    <cofactor evidence="2">
        <name>[3Fe-4S] cluster</name>
        <dbReference type="ChEBI" id="CHEBI:21137"/>
    </cofactor>
</comment>
<keyword evidence="8" id="KW-0315">Glutamine amidotransferase</keyword>
<reference evidence="17" key="1">
    <citation type="submission" date="2023-10" db="EMBL/GenBank/DDBJ databases">
        <title>Genome assemblies of two species of porcelain crab, Petrolisthes cinctipes and Petrolisthes manimaculis (Anomura: Porcellanidae).</title>
        <authorList>
            <person name="Angst P."/>
        </authorList>
    </citation>
    <scope>NUCLEOTIDE SEQUENCE</scope>
    <source>
        <strain evidence="17">PB745_01</strain>
        <tissue evidence="17">Gill</tissue>
    </source>
</reference>
<evidence type="ECO:0000256" key="9">
    <source>
        <dbReference type="ARBA" id="ARBA00023002"/>
    </source>
</evidence>
<dbReference type="SUPFAM" id="SSF56235">
    <property type="entry name" value="N-terminal nucleophile aminohydrolases (Ntn hydrolases)"/>
    <property type="match status" value="1"/>
</dbReference>
<keyword evidence="7" id="KW-0479">Metal-binding</keyword>
<dbReference type="InterPro" id="IPR006982">
    <property type="entry name" value="Glu_synth_centr_N"/>
</dbReference>
<dbReference type="SUPFAM" id="SSF51395">
    <property type="entry name" value="FMN-linked oxidoreductases"/>
    <property type="match status" value="1"/>
</dbReference>
<evidence type="ECO:0000256" key="13">
    <source>
        <dbReference type="ARBA" id="ARBA00023291"/>
    </source>
</evidence>
<proteinExistence type="inferred from homology"/>
<evidence type="ECO:0000256" key="7">
    <source>
        <dbReference type="ARBA" id="ARBA00022723"/>
    </source>
</evidence>
<dbReference type="CDD" id="cd00713">
    <property type="entry name" value="GltS"/>
    <property type="match status" value="1"/>
</dbReference>
<dbReference type="GO" id="GO:0019676">
    <property type="term" value="P:ammonia assimilation cycle"/>
    <property type="evidence" value="ECO:0007669"/>
    <property type="project" value="TreeGrafter"/>
</dbReference>
<dbReference type="InterPro" id="IPR017932">
    <property type="entry name" value="GATase_2_dom"/>
</dbReference>
<evidence type="ECO:0000313" key="17">
    <source>
        <dbReference type="EMBL" id="KAK3877290.1"/>
    </source>
</evidence>
<evidence type="ECO:0000256" key="6">
    <source>
        <dbReference type="ARBA" id="ARBA00022643"/>
    </source>
</evidence>
<gene>
    <name evidence="17" type="ORF">Pcinc_017993</name>
</gene>
<evidence type="ECO:0000256" key="15">
    <source>
        <dbReference type="ARBA" id="ARBA00039085"/>
    </source>
</evidence>
<dbReference type="InterPro" id="IPR050711">
    <property type="entry name" value="ET-N_metabolism_enzyme"/>
</dbReference>
<dbReference type="EC" id="1.4.7.1" evidence="15"/>
<dbReference type="Gene3D" id="3.60.20.10">
    <property type="entry name" value="Glutamine Phosphoribosylpyrophosphate, subunit 1, domain 1"/>
    <property type="match status" value="1"/>
</dbReference>
<evidence type="ECO:0000256" key="3">
    <source>
        <dbReference type="ARBA" id="ARBA00009716"/>
    </source>
</evidence>
<dbReference type="Proteomes" id="UP001286313">
    <property type="component" value="Unassembled WGS sequence"/>
</dbReference>
<protein>
    <recommendedName>
        <fullName evidence="15">glutamate synthase (ferredoxin)</fullName>
        <ecNumber evidence="15">1.4.7.1</ecNumber>
    </recommendedName>
</protein>
<evidence type="ECO:0000256" key="1">
    <source>
        <dbReference type="ARBA" id="ARBA00001917"/>
    </source>
</evidence>
<dbReference type="AlphaFoldDB" id="A0AAE1FN61"/>
<dbReference type="GO" id="GO:0046872">
    <property type="term" value="F:metal ion binding"/>
    <property type="evidence" value="ECO:0007669"/>
    <property type="project" value="UniProtKB-KW"/>
</dbReference>
<dbReference type="InterPro" id="IPR013785">
    <property type="entry name" value="Aldolase_TIM"/>
</dbReference>
<dbReference type="GO" id="GO:0016040">
    <property type="term" value="F:glutamate synthase (NADH) activity"/>
    <property type="evidence" value="ECO:0007669"/>
    <property type="project" value="TreeGrafter"/>
</dbReference>
<keyword evidence="9" id="KW-0560">Oxidoreductase</keyword>
<dbReference type="FunFam" id="3.20.20.70:FF:000031">
    <property type="entry name" value="Glutamate synthase 1 [NADH]"/>
    <property type="match status" value="1"/>
</dbReference>
<dbReference type="InterPro" id="IPR029055">
    <property type="entry name" value="Ntn_hydrolases_N"/>
</dbReference>
<name>A0AAE1FN61_PETCI</name>
<dbReference type="PROSITE" id="PS51278">
    <property type="entry name" value="GATASE_TYPE_2"/>
    <property type="match status" value="1"/>
</dbReference>
<evidence type="ECO:0000256" key="8">
    <source>
        <dbReference type="ARBA" id="ARBA00022962"/>
    </source>
</evidence>
<dbReference type="FunFam" id="3.60.20.10:FF:000043">
    <property type="entry name" value="Glutamate synthase 1 [NADH] chloroplastic"/>
    <property type="match status" value="1"/>
</dbReference>